<dbReference type="InterPro" id="IPR043129">
    <property type="entry name" value="ATPase_NBD"/>
</dbReference>
<dbReference type="Proteomes" id="UP001519887">
    <property type="component" value="Unassembled WGS sequence"/>
</dbReference>
<keyword evidence="1" id="KW-0408">Iron</keyword>
<protein>
    <submittedName>
        <fullName evidence="3">tRNA (Adenosine(37)-N6)-threonylcarbamoyltransferase complex transferase subunit TsaD</fullName>
    </submittedName>
</protein>
<dbReference type="PANTHER" id="PTHR11735">
    <property type="entry name" value="TRNA N6-ADENOSINE THREONYLCARBAMOYLTRANSFERASE"/>
    <property type="match status" value="1"/>
</dbReference>
<name>A0ABS7CAQ0_9BACL</name>
<feature type="non-terminal residue" evidence="3">
    <location>
        <position position="1"/>
    </location>
</feature>
<evidence type="ECO:0000259" key="2">
    <source>
        <dbReference type="Pfam" id="PF00814"/>
    </source>
</evidence>
<sequence length="142" mass="15235">RSWLEPDSYDFSFSGLKSAVLAVINQTKMKGEVLNRGALARGFQSSVIHVLVEKALRAVREQGARQLLLCGGVAANKGLRAALTARCEAEGVPLLIPPLALCTDNAAMIGAAAHLKWKSGEFTPLDMKAEPGLSLENWAVRH</sequence>
<accession>A0ABS7CAQ0</accession>
<dbReference type="EMBL" id="JAHZIK010001039">
    <property type="protein sequence ID" value="MBW7458010.1"/>
    <property type="molecule type" value="Genomic_DNA"/>
</dbReference>
<proteinExistence type="predicted"/>
<keyword evidence="4" id="KW-1185">Reference proteome</keyword>
<reference evidence="3 4" key="1">
    <citation type="submission" date="2021-07" db="EMBL/GenBank/DDBJ databases">
        <title>Paenibacillus radiodurans sp. nov., isolated from the southeastern edge of Tengger Desert.</title>
        <authorList>
            <person name="Zhang G."/>
        </authorList>
    </citation>
    <scope>NUCLEOTIDE SEQUENCE [LARGE SCALE GENOMIC DNA]</scope>
    <source>
        <strain evidence="3 4">CCM 7311</strain>
    </source>
</reference>
<dbReference type="Pfam" id="PF00814">
    <property type="entry name" value="TsaD"/>
    <property type="match status" value="1"/>
</dbReference>
<dbReference type="InterPro" id="IPR000905">
    <property type="entry name" value="Gcp-like_dom"/>
</dbReference>
<dbReference type="PANTHER" id="PTHR11735:SF6">
    <property type="entry name" value="TRNA N6-ADENOSINE THREONYLCARBAMOYLTRANSFERASE, MITOCHONDRIAL"/>
    <property type="match status" value="1"/>
</dbReference>
<evidence type="ECO:0000256" key="1">
    <source>
        <dbReference type="ARBA" id="ARBA00023004"/>
    </source>
</evidence>
<gene>
    <name evidence="3" type="ORF">K0U00_28610</name>
</gene>
<dbReference type="SUPFAM" id="SSF53067">
    <property type="entry name" value="Actin-like ATPase domain"/>
    <property type="match status" value="1"/>
</dbReference>
<dbReference type="Gene3D" id="3.30.420.40">
    <property type="match status" value="2"/>
</dbReference>
<organism evidence="3 4">
    <name type="scientific">Paenibacillus sepulcri</name>
    <dbReference type="NCBI Taxonomy" id="359917"/>
    <lineage>
        <taxon>Bacteria</taxon>
        <taxon>Bacillati</taxon>
        <taxon>Bacillota</taxon>
        <taxon>Bacilli</taxon>
        <taxon>Bacillales</taxon>
        <taxon>Paenibacillaceae</taxon>
        <taxon>Paenibacillus</taxon>
    </lineage>
</organism>
<feature type="domain" description="Gcp-like" evidence="2">
    <location>
        <begin position="9"/>
        <end position="110"/>
    </location>
</feature>
<comment type="caution">
    <text evidence="3">The sequence shown here is derived from an EMBL/GenBank/DDBJ whole genome shotgun (WGS) entry which is preliminary data.</text>
</comment>
<evidence type="ECO:0000313" key="3">
    <source>
        <dbReference type="EMBL" id="MBW7458010.1"/>
    </source>
</evidence>
<evidence type="ECO:0000313" key="4">
    <source>
        <dbReference type="Proteomes" id="UP001519887"/>
    </source>
</evidence>